<protein>
    <submittedName>
        <fullName evidence="1">Uncharacterized protein</fullName>
    </submittedName>
</protein>
<dbReference type="AlphaFoldDB" id="A0ABD0L2E5"/>
<name>A0ABD0L2E5_9CAEN</name>
<gene>
    <name evidence="1" type="ORF">BaRGS_00015209</name>
</gene>
<evidence type="ECO:0000313" key="1">
    <source>
        <dbReference type="EMBL" id="KAK7493498.1"/>
    </source>
</evidence>
<comment type="caution">
    <text evidence="1">The sequence shown here is derived from an EMBL/GenBank/DDBJ whole genome shotgun (WGS) entry which is preliminary data.</text>
</comment>
<keyword evidence="2" id="KW-1185">Reference proteome</keyword>
<accession>A0ABD0L2E5</accession>
<dbReference type="EMBL" id="JACVVK020000092">
    <property type="protein sequence ID" value="KAK7493498.1"/>
    <property type="molecule type" value="Genomic_DNA"/>
</dbReference>
<sequence>MGLNERCHGKIVKFVRLSHSRMHATCSCVVTVWRWATRRDWVEKIVCQSMREPSQGIATDFSGSVWGRRVDAANLIPLMREMAIMSVLLLCLAIAAY</sequence>
<reference evidence="1 2" key="1">
    <citation type="journal article" date="2023" name="Sci. Data">
        <title>Genome assembly of the Korean intertidal mud-creeper Batillaria attramentaria.</title>
        <authorList>
            <person name="Patra A.K."/>
            <person name="Ho P.T."/>
            <person name="Jun S."/>
            <person name="Lee S.J."/>
            <person name="Kim Y."/>
            <person name="Won Y.J."/>
        </authorList>
    </citation>
    <scope>NUCLEOTIDE SEQUENCE [LARGE SCALE GENOMIC DNA]</scope>
    <source>
        <strain evidence="1">Wonlab-2016</strain>
    </source>
</reference>
<proteinExistence type="predicted"/>
<dbReference type="Proteomes" id="UP001519460">
    <property type="component" value="Unassembled WGS sequence"/>
</dbReference>
<organism evidence="1 2">
    <name type="scientific">Batillaria attramentaria</name>
    <dbReference type="NCBI Taxonomy" id="370345"/>
    <lineage>
        <taxon>Eukaryota</taxon>
        <taxon>Metazoa</taxon>
        <taxon>Spiralia</taxon>
        <taxon>Lophotrochozoa</taxon>
        <taxon>Mollusca</taxon>
        <taxon>Gastropoda</taxon>
        <taxon>Caenogastropoda</taxon>
        <taxon>Sorbeoconcha</taxon>
        <taxon>Cerithioidea</taxon>
        <taxon>Batillariidae</taxon>
        <taxon>Batillaria</taxon>
    </lineage>
</organism>
<evidence type="ECO:0000313" key="2">
    <source>
        <dbReference type="Proteomes" id="UP001519460"/>
    </source>
</evidence>